<feature type="region of interest" description="Disordered" evidence="1">
    <location>
        <begin position="220"/>
        <end position="244"/>
    </location>
</feature>
<proteinExistence type="predicted"/>
<dbReference type="AlphaFoldDB" id="A0A6A7BTB0"/>
<evidence type="ECO:0000313" key="3">
    <source>
        <dbReference type="Proteomes" id="UP000799421"/>
    </source>
</evidence>
<feature type="region of interest" description="Disordered" evidence="1">
    <location>
        <begin position="102"/>
        <end position="169"/>
    </location>
</feature>
<gene>
    <name evidence="2" type="ORF">K470DRAFT_272504</name>
</gene>
<sequence length="258" mass="29385">MPSKTTLKKILLSVKDHVLRLCKNTANSSRHEDQANFAWENCRWPAPVEPDIIYKTENHIFFYTDDDGAIQAAQFHNSAPDPTGTPFYHPKADVPVFEAVAAPEDSKPSNPLHRILSKPERPRRKLQKKRKAPRAIEKEETEMERRARKMVSERENHKPLRGKRPQTRGLVPISLPPIVLAECPVKEFPISASSKHNEALSFSRNYRRDLGEDFQAQRAAFKGKQRCKDNAPESNDEGESELGSKDFASCRDRSVCSE</sequence>
<evidence type="ECO:0000313" key="2">
    <source>
        <dbReference type="EMBL" id="KAF2858373.1"/>
    </source>
</evidence>
<protein>
    <submittedName>
        <fullName evidence="2">Uncharacterized protein</fullName>
    </submittedName>
</protein>
<keyword evidence="3" id="KW-1185">Reference proteome</keyword>
<evidence type="ECO:0000256" key="1">
    <source>
        <dbReference type="SAM" id="MobiDB-lite"/>
    </source>
</evidence>
<dbReference type="Proteomes" id="UP000799421">
    <property type="component" value="Unassembled WGS sequence"/>
</dbReference>
<reference evidence="2" key="1">
    <citation type="journal article" date="2020" name="Stud. Mycol.">
        <title>101 Dothideomycetes genomes: a test case for predicting lifestyles and emergence of pathogens.</title>
        <authorList>
            <person name="Haridas S."/>
            <person name="Albert R."/>
            <person name="Binder M."/>
            <person name="Bloem J."/>
            <person name="Labutti K."/>
            <person name="Salamov A."/>
            <person name="Andreopoulos B."/>
            <person name="Baker S."/>
            <person name="Barry K."/>
            <person name="Bills G."/>
            <person name="Bluhm B."/>
            <person name="Cannon C."/>
            <person name="Castanera R."/>
            <person name="Culley D."/>
            <person name="Daum C."/>
            <person name="Ezra D."/>
            <person name="Gonzalez J."/>
            <person name="Henrissat B."/>
            <person name="Kuo A."/>
            <person name="Liang C."/>
            <person name="Lipzen A."/>
            <person name="Lutzoni F."/>
            <person name="Magnuson J."/>
            <person name="Mondo S."/>
            <person name="Nolan M."/>
            <person name="Ohm R."/>
            <person name="Pangilinan J."/>
            <person name="Park H.-J."/>
            <person name="Ramirez L."/>
            <person name="Alfaro M."/>
            <person name="Sun H."/>
            <person name="Tritt A."/>
            <person name="Yoshinaga Y."/>
            <person name="Zwiers L.-H."/>
            <person name="Turgeon B."/>
            <person name="Goodwin S."/>
            <person name="Spatafora J."/>
            <person name="Crous P."/>
            <person name="Grigoriev I."/>
        </authorList>
    </citation>
    <scope>NUCLEOTIDE SEQUENCE</scope>
    <source>
        <strain evidence="2">CBS 480.64</strain>
    </source>
</reference>
<organism evidence="2 3">
    <name type="scientific">Piedraia hortae CBS 480.64</name>
    <dbReference type="NCBI Taxonomy" id="1314780"/>
    <lineage>
        <taxon>Eukaryota</taxon>
        <taxon>Fungi</taxon>
        <taxon>Dikarya</taxon>
        <taxon>Ascomycota</taxon>
        <taxon>Pezizomycotina</taxon>
        <taxon>Dothideomycetes</taxon>
        <taxon>Dothideomycetidae</taxon>
        <taxon>Capnodiales</taxon>
        <taxon>Piedraiaceae</taxon>
        <taxon>Piedraia</taxon>
    </lineage>
</organism>
<accession>A0A6A7BTB0</accession>
<feature type="compositionally biased region" description="Basic residues" evidence="1">
    <location>
        <begin position="121"/>
        <end position="133"/>
    </location>
</feature>
<dbReference type="EMBL" id="MU006011">
    <property type="protein sequence ID" value="KAF2858373.1"/>
    <property type="molecule type" value="Genomic_DNA"/>
</dbReference>
<name>A0A6A7BTB0_9PEZI</name>